<sequence length="513" mass="55996">MAMLISNNCNQLPVASEKSMSVCLDMTVASLWAIGVASLVNYQDVCVSRTAAQLTPIMGDCASFIGAADNLFSCWNGECIPERAKCNGVLDCEYGSDETFLECYNNTCDESAYFRCNYGGCILDQLKCNGESDCLDGSDENKYLCADDNQLDSLLNELRGECSPAHAVSCDKKCLKWSRVCNGHNDCTDSFDESAELCTVSQCPADSFRCKNGACINAGSFCNHVLDCADGSDEIPSICRKLGEMVAKMDTCPQLLSEQLPQSTPTKEESSVWQTDTCSLETSEGRLVRDYFSGFEFGPADGVPGGSIVEVSCNEGYVNFGSTINRCMKSQWHHEGFGCMRLCSQKDDIAKAHFATQCIHDGHLVNCQSDSQLFGTELIVTCADGYKSALVTSKPGEHSCNEMGTWTTMVSNPECEPICGIKSAQHPQLFPWTVSIFQRNSNNAAIYDFRCAGTIVSAQFVITAAACFTDQLNSTEQQLNYNIVQGNHSISYSLNEDHGYVLHNIKNIHTLAV</sequence>
<feature type="disulfide bond" evidence="8">
    <location>
        <begin position="203"/>
        <end position="215"/>
    </location>
</feature>
<dbReference type="InterPro" id="IPR035976">
    <property type="entry name" value="Sushi/SCR/CCP_sf"/>
</dbReference>
<dbReference type="AlphaFoldDB" id="B4M5C3"/>
<dbReference type="GO" id="GO:0016192">
    <property type="term" value="P:vesicle-mediated transport"/>
    <property type="evidence" value="ECO:0007669"/>
    <property type="project" value="UniProtKB-ARBA"/>
</dbReference>
<dbReference type="Gene3D" id="2.40.10.10">
    <property type="entry name" value="Trypsin-like serine proteases"/>
    <property type="match status" value="1"/>
</dbReference>
<keyword evidence="4" id="KW-0677">Repeat</keyword>
<dbReference type="PRINTS" id="PR00261">
    <property type="entry name" value="LDLRECEPTOR"/>
</dbReference>
<dbReference type="PROSITE" id="PS50923">
    <property type="entry name" value="SUSHI"/>
    <property type="match status" value="1"/>
</dbReference>
<dbReference type="EMBL" id="CH940652">
    <property type="protein sequence ID" value="EDW59834.2"/>
    <property type="molecule type" value="Genomic_DNA"/>
</dbReference>
<dbReference type="SUPFAM" id="SSF50494">
    <property type="entry name" value="Trypsin-like serine proteases"/>
    <property type="match status" value="1"/>
</dbReference>
<evidence type="ECO:0000256" key="4">
    <source>
        <dbReference type="ARBA" id="ARBA00022737"/>
    </source>
</evidence>
<dbReference type="SUPFAM" id="SSF57535">
    <property type="entry name" value="Complement control module/SCR domain"/>
    <property type="match status" value="2"/>
</dbReference>
<evidence type="ECO:0000259" key="10">
    <source>
        <dbReference type="PROSITE" id="PS50923"/>
    </source>
</evidence>
<keyword evidence="5" id="KW-1133">Transmembrane helix</keyword>
<evidence type="ECO:0000256" key="7">
    <source>
        <dbReference type="ARBA" id="ARBA00023157"/>
    </source>
</evidence>
<dbReference type="InterPro" id="IPR043504">
    <property type="entry name" value="Peptidase_S1_PA_chymotrypsin"/>
</dbReference>
<evidence type="ECO:0000256" key="8">
    <source>
        <dbReference type="PROSITE-ProRule" id="PRU00124"/>
    </source>
</evidence>
<evidence type="ECO:0000313" key="11">
    <source>
        <dbReference type="EMBL" id="EDW59834.2"/>
    </source>
</evidence>
<dbReference type="GO" id="GO:0006508">
    <property type="term" value="P:proteolysis"/>
    <property type="evidence" value="ECO:0007669"/>
    <property type="project" value="InterPro"/>
</dbReference>
<dbReference type="OrthoDB" id="2019384at2759"/>
<dbReference type="PROSITE" id="PS50068">
    <property type="entry name" value="LDLRA_2"/>
    <property type="match status" value="4"/>
</dbReference>
<feature type="disulfide bond" evidence="8">
    <location>
        <begin position="74"/>
        <end position="92"/>
    </location>
</feature>
<dbReference type="SUPFAM" id="SSF57424">
    <property type="entry name" value="LDL receptor-like module"/>
    <property type="match status" value="3"/>
</dbReference>
<reference evidence="11 12" key="1">
    <citation type="journal article" date="2007" name="Nature">
        <title>Evolution of genes and genomes on the Drosophila phylogeny.</title>
        <authorList>
            <consortium name="Drosophila 12 Genomes Consortium"/>
            <person name="Clark A.G."/>
            <person name="Eisen M.B."/>
            <person name="Smith D.R."/>
            <person name="Bergman C.M."/>
            <person name="Oliver B."/>
            <person name="Markow T.A."/>
            <person name="Kaufman T.C."/>
            <person name="Kellis M."/>
            <person name="Gelbart W."/>
            <person name="Iyer V.N."/>
            <person name="Pollard D.A."/>
            <person name="Sackton T.B."/>
            <person name="Larracuente A.M."/>
            <person name="Singh N.D."/>
            <person name="Abad J.P."/>
            <person name="Abt D.N."/>
            <person name="Adryan B."/>
            <person name="Aguade M."/>
            <person name="Akashi H."/>
            <person name="Anderson W.W."/>
            <person name="Aquadro C.F."/>
            <person name="Ardell D.H."/>
            <person name="Arguello R."/>
            <person name="Artieri C.G."/>
            <person name="Barbash D.A."/>
            <person name="Barker D."/>
            <person name="Barsanti P."/>
            <person name="Batterham P."/>
            <person name="Batzoglou S."/>
            <person name="Begun D."/>
            <person name="Bhutkar A."/>
            <person name="Blanco E."/>
            <person name="Bosak S.A."/>
            <person name="Bradley R.K."/>
            <person name="Brand A.D."/>
            <person name="Brent M.R."/>
            <person name="Brooks A.N."/>
            <person name="Brown R.H."/>
            <person name="Butlin R.K."/>
            <person name="Caggese C."/>
            <person name="Calvi B.R."/>
            <person name="Bernardo de Carvalho A."/>
            <person name="Caspi A."/>
            <person name="Castrezana S."/>
            <person name="Celniker S.E."/>
            <person name="Chang J.L."/>
            <person name="Chapple C."/>
            <person name="Chatterji S."/>
            <person name="Chinwalla A."/>
            <person name="Civetta A."/>
            <person name="Clifton S.W."/>
            <person name="Comeron J.M."/>
            <person name="Costello J.C."/>
            <person name="Coyne J.A."/>
            <person name="Daub J."/>
            <person name="David R.G."/>
            <person name="Delcher A.L."/>
            <person name="Delehaunty K."/>
            <person name="Do C.B."/>
            <person name="Ebling H."/>
            <person name="Edwards K."/>
            <person name="Eickbush T."/>
            <person name="Evans J.D."/>
            <person name="Filipski A."/>
            <person name="Findeiss S."/>
            <person name="Freyhult E."/>
            <person name="Fulton L."/>
            <person name="Fulton R."/>
            <person name="Garcia A.C."/>
            <person name="Gardiner A."/>
            <person name="Garfield D.A."/>
            <person name="Garvin B.E."/>
            <person name="Gibson G."/>
            <person name="Gilbert D."/>
            <person name="Gnerre S."/>
            <person name="Godfrey J."/>
            <person name="Good R."/>
            <person name="Gotea V."/>
            <person name="Gravely B."/>
            <person name="Greenberg A.J."/>
            <person name="Griffiths-Jones S."/>
            <person name="Gross S."/>
            <person name="Guigo R."/>
            <person name="Gustafson E.A."/>
            <person name="Haerty W."/>
            <person name="Hahn M.W."/>
            <person name="Halligan D.L."/>
            <person name="Halpern A.L."/>
            <person name="Halter G.M."/>
            <person name="Han M.V."/>
            <person name="Heger A."/>
            <person name="Hillier L."/>
            <person name="Hinrichs A.S."/>
            <person name="Holmes I."/>
            <person name="Hoskins R.A."/>
            <person name="Hubisz M.J."/>
            <person name="Hultmark D."/>
            <person name="Huntley M.A."/>
            <person name="Jaffe D.B."/>
            <person name="Jagadeeshan S."/>
            <person name="Jeck W.R."/>
            <person name="Johnson J."/>
            <person name="Jones C.D."/>
            <person name="Jordan W.C."/>
            <person name="Karpen G.H."/>
            <person name="Kataoka E."/>
            <person name="Keightley P.D."/>
            <person name="Kheradpour P."/>
            <person name="Kirkness E.F."/>
            <person name="Koerich L.B."/>
            <person name="Kristiansen K."/>
            <person name="Kudrna D."/>
            <person name="Kulathinal R.J."/>
            <person name="Kumar S."/>
            <person name="Kwok R."/>
            <person name="Lander E."/>
            <person name="Langley C.H."/>
            <person name="Lapoint R."/>
            <person name="Lazzaro B.P."/>
            <person name="Lee S.J."/>
            <person name="Levesque L."/>
            <person name="Li R."/>
            <person name="Lin C.F."/>
            <person name="Lin M.F."/>
            <person name="Lindblad-Toh K."/>
            <person name="Llopart A."/>
            <person name="Long M."/>
            <person name="Low L."/>
            <person name="Lozovsky E."/>
            <person name="Lu J."/>
            <person name="Luo M."/>
            <person name="Machado C.A."/>
            <person name="Makalowski W."/>
            <person name="Marzo M."/>
            <person name="Matsuda M."/>
            <person name="Matzkin L."/>
            <person name="McAllister B."/>
            <person name="McBride C.S."/>
            <person name="McKernan B."/>
            <person name="McKernan K."/>
            <person name="Mendez-Lago M."/>
            <person name="Minx P."/>
            <person name="Mollenhauer M.U."/>
            <person name="Montooth K."/>
            <person name="Mount S.M."/>
            <person name="Mu X."/>
            <person name="Myers E."/>
            <person name="Negre B."/>
            <person name="Newfeld S."/>
            <person name="Nielsen R."/>
            <person name="Noor M.A."/>
            <person name="O'Grady P."/>
            <person name="Pachter L."/>
            <person name="Papaceit M."/>
            <person name="Parisi M.J."/>
            <person name="Parisi M."/>
            <person name="Parts L."/>
            <person name="Pedersen J.S."/>
            <person name="Pesole G."/>
            <person name="Phillippy A.M."/>
            <person name="Ponting C.P."/>
            <person name="Pop M."/>
            <person name="Porcelli D."/>
            <person name="Powell J.R."/>
            <person name="Prohaska S."/>
            <person name="Pruitt K."/>
            <person name="Puig M."/>
            <person name="Quesneville H."/>
            <person name="Ram K.R."/>
            <person name="Rand D."/>
            <person name="Rasmussen M.D."/>
            <person name="Reed L.K."/>
            <person name="Reenan R."/>
            <person name="Reily A."/>
            <person name="Remington K.A."/>
            <person name="Rieger T.T."/>
            <person name="Ritchie M.G."/>
            <person name="Robin C."/>
            <person name="Rogers Y.H."/>
            <person name="Rohde C."/>
            <person name="Rozas J."/>
            <person name="Rubenfield M.J."/>
            <person name="Ruiz A."/>
            <person name="Russo S."/>
            <person name="Salzberg S.L."/>
            <person name="Sanchez-Gracia A."/>
            <person name="Saranga D.J."/>
            <person name="Sato H."/>
            <person name="Schaeffer S.W."/>
            <person name="Schatz M.C."/>
            <person name="Schlenke T."/>
            <person name="Schwartz R."/>
            <person name="Segarra C."/>
            <person name="Singh R.S."/>
            <person name="Sirot L."/>
            <person name="Sirota M."/>
            <person name="Sisneros N.B."/>
            <person name="Smith C.D."/>
            <person name="Smith T.F."/>
            <person name="Spieth J."/>
            <person name="Stage D.E."/>
            <person name="Stark A."/>
            <person name="Stephan W."/>
            <person name="Strausberg R.L."/>
            <person name="Strempel S."/>
            <person name="Sturgill D."/>
            <person name="Sutton G."/>
            <person name="Sutton G.G."/>
            <person name="Tao W."/>
            <person name="Teichmann S."/>
            <person name="Tobari Y.N."/>
            <person name="Tomimura Y."/>
            <person name="Tsolas J.M."/>
            <person name="Valente V.L."/>
            <person name="Venter E."/>
            <person name="Venter J.C."/>
            <person name="Vicario S."/>
            <person name="Vieira F.G."/>
            <person name="Vilella A.J."/>
            <person name="Villasante A."/>
            <person name="Walenz B."/>
            <person name="Wang J."/>
            <person name="Wasserman M."/>
            <person name="Watts T."/>
            <person name="Wilson D."/>
            <person name="Wilson R.K."/>
            <person name="Wing R.A."/>
            <person name="Wolfner M.F."/>
            <person name="Wong A."/>
            <person name="Wong G.K."/>
            <person name="Wu C.I."/>
            <person name="Wu G."/>
            <person name="Yamamoto D."/>
            <person name="Yang H.P."/>
            <person name="Yang S.P."/>
            <person name="Yorke J.A."/>
            <person name="Yoshida K."/>
            <person name="Zdobnov E."/>
            <person name="Zhang P."/>
            <person name="Zhang Y."/>
            <person name="Zimin A.V."/>
            <person name="Baldwin J."/>
            <person name="Abdouelleil A."/>
            <person name="Abdulkadir J."/>
            <person name="Abebe A."/>
            <person name="Abera B."/>
            <person name="Abreu J."/>
            <person name="Acer S.C."/>
            <person name="Aftuck L."/>
            <person name="Alexander A."/>
            <person name="An P."/>
            <person name="Anderson E."/>
            <person name="Anderson S."/>
            <person name="Arachi H."/>
            <person name="Azer M."/>
            <person name="Bachantsang P."/>
            <person name="Barry A."/>
            <person name="Bayul T."/>
            <person name="Berlin A."/>
            <person name="Bessette D."/>
            <person name="Bloom T."/>
            <person name="Blye J."/>
            <person name="Boguslavskiy L."/>
            <person name="Bonnet C."/>
            <person name="Boukhgalter B."/>
            <person name="Bourzgui I."/>
            <person name="Brown A."/>
            <person name="Cahill P."/>
            <person name="Channer S."/>
            <person name="Cheshatsang Y."/>
            <person name="Chuda L."/>
            <person name="Citroen M."/>
            <person name="Collymore A."/>
            <person name="Cooke P."/>
            <person name="Costello M."/>
            <person name="D'Aco K."/>
            <person name="Daza R."/>
            <person name="De Haan G."/>
            <person name="DeGray S."/>
            <person name="DeMaso C."/>
            <person name="Dhargay N."/>
            <person name="Dooley K."/>
            <person name="Dooley E."/>
            <person name="Doricent M."/>
            <person name="Dorje P."/>
            <person name="Dorjee K."/>
            <person name="Dupes A."/>
            <person name="Elong R."/>
            <person name="Falk J."/>
            <person name="Farina A."/>
            <person name="Faro S."/>
            <person name="Ferguson D."/>
            <person name="Fisher S."/>
            <person name="Foley C.D."/>
            <person name="Franke A."/>
            <person name="Friedrich D."/>
            <person name="Gadbois L."/>
            <person name="Gearin G."/>
            <person name="Gearin C.R."/>
            <person name="Giannoukos G."/>
            <person name="Goode T."/>
            <person name="Graham J."/>
            <person name="Grandbois E."/>
            <person name="Grewal S."/>
            <person name="Gyaltsen K."/>
            <person name="Hafez N."/>
            <person name="Hagos B."/>
            <person name="Hall J."/>
            <person name="Henson C."/>
            <person name="Hollinger A."/>
            <person name="Honan T."/>
            <person name="Huard M.D."/>
            <person name="Hughes L."/>
            <person name="Hurhula B."/>
            <person name="Husby M.E."/>
            <person name="Kamat A."/>
            <person name="Kanga B."/>
            <person name="Kashin S."/>
            <person name="Khazanovich D."/>
            <person name="Kisner P."/>
            <person name="Lance K."/>
            <person name="Lara M."/>
            <person name="Lee W."/>
            <person name="Lennon N."/>
            <person name="Letendre F."/>
            <person name="LeVine R."/>
            <person name="Lipovsky A."/>
            <person name="Liu X."/>
            <person name="Liu J."/>
            <person name="Liu S."/>
            <person name="Lokyitsang T."/>
            <person name="Lokyitsang Y."/>
            <person name="Lubonja R."/>
            <person name="Lui A."/>
            <person name="MacDonald P."/>
            <person name="Magnisalis V."/>
            <person name="Maru K."/>
            <person name="Matthews C."/>
            <person name="McCusker W."/>
            <person name="McDonough S."/>
            <person name="Mehta T."/>
            <person name="Meldrim J."/>
            <person name="Meneus L."/>
            <person name="Mihai O."/>
            <person name="Mihalev A."/>
            <person name="Mihova T."/>
            <person name="Mittelman R."/>
            <person name="Mlenga V."/>
            <person name="Montmayeur A."/>
            <person name="Mulrain L."/>
            <person name="Navidi A."/>
            <person name="Naylor J."/>
            <person name="Negash T."/>
            <person name="Nguyen T."/>
            <person name="Nguyen N."/>
            <person name="Nicol R."/>
            <person name="Norbu C."/>
            <person name="Norbu N."/>
            <person name="Novod N."/>
            <person name="O'Neill B."/>
            <person name="Osman S."/>
            <person name="Markiewicz E."/>
            <person name="Oyono O.L."/>
            <person name="Patti C."/>
            <person name="Phunkhang P."/>
            <person name="Pierre F."/>
            <person name="Priest M."/>
            <person name="Raghuraman S."/>
            <person name="Rege F."/>
            <person name="Reyes R."/>
            <person name="Rise C."/>
            <person name="Rogov P."/>
            <person name="Ross K."/>
            <person name="Ryan E."/>
            <person name="Settipalli S."/>
            <person name="Shea T."/>
            <person name="Sherpa N."/>
            <person name="Shi L."/>
            <person name="Shih D."/>
            <person name="Sparrow T."/>
            <person name="Spaulding J."/>
            <person name="Stalker J."/>
            <person name="Stange-Thomann N."/>
            <person name="Stavropoulos S."/>
            <person name="Stone C."/>
            <person name="Strader C."/>
            <person name="Tesfaye S."/>
            <person name="Thomson T."/>
            <person name="Thoulutsang Y."/>
            <person name="Thoulutsang D."/>
            <person name="Topham K."/>
            <person name="Topping I."/>
            <person name="Tsamla T."/>
            <person name="Vassiliev H."/>
            <person name="Vo A."/>
            <person name="Wangchuk T."/>
            <person name="Wangdi T."/>
            <person name="Weiand M."/>
            <person name="Wilkinson J."/>
            <person name="Wilson A."/>
            <person name="Yadav S."/>
            <person name="Young G."/>
            <person name="Yu Q."/>
            <person name="Zembek L."/>
            <person name="Zhong D."/>
            <person name="Zimmer A."/>
            <person name="Zwirko Z."/>
            <person name="Jaffe D.B."/>
            <person name="Alvarez P."/>
            <person name="Brockman W."/>
            <person name="Butler J."/>
            <person name="Chin C."/>
            <person name="Gnerre S."/>
            <person name="Grabherr M."/>
            <person name="Kleber M."/>
            <person name="Mauceli E."/>
            <person name="MacCallum I."/>
        </authorList>
    </citation>
    <scope>NUCLEOTIDE SEQUENCE [LARGE SCALE GENOMIC DNA]</scope>
    <source>
        <strain evidence="12">Tucson 15010-1051.87</strain>
    </source>
</reference>
<evidence type="ECO:0000256" key="3">
    <source>
        <dbReference type="ARBA" id="ARBA00022692"/>
    </source>
</evidence>
<dbReference type="PROSITE" id="PS01209">
    <property type="entry name" value="LDLRA_1"/>
    <property type="match status" value="2"/>
</dbReference>
<feature type="disulfide bond" evidence="8">
    <location>
        <begin position="116"/>
        <end position="134"/>
    </location>
</feature>
<dbReference type="CDD" id="cd00112">
    <property type="entry name" value="LDLa"/>
    <property type="match status" value="3"/>
</dbReference>
<accession>B4M5C3</accession>
<evidence type="ECO:0000256" key="9">
    <source>
        <dbReference type="PROSITE-ProRule" id="PRU00302"/>
    </source>
</evidence>
<dbReference type="SMART" id="SM00192">
    <property type="entry name" value="LDLa"/>
    <property type="match status" value="4"/>
</dbReference>
<dbReference type="PANTHER" id="PTHR24270:SF62">
    <property type="entry name" value="LOW-DENSITY LIPOPROTEIN RECEPTOR-RELATED PROTEIN 2"/>
    <property type="match status" value="1"/>
</dbReference>
<keyword evidence="9" id="KW-0768">Sushi</keyword>
<dbReference type="GO" id="GO:0012505">
    <property type="term" value="C:endomembrane system"/>
    <property type="evidence" value="ECO:0007669"/>
    <property type="project" value="UniProtKB-SubCell"/>
</dbReference>
<keyword evidence="6" id="KW-0472">Membrane</keyword>
<evidence type="ECO:0000256" key="6">
    <source>
        <dbReference type="ARBA" id="ARBA00023136"/>
    </source>
</evidence>
<protein>
    <recommendedName>
        <fullName evidence="10">Sushi domain-containing protein</fullName>
    </recommendedName>
</protein>
<dbReference type="HOGENOM" id="CLU_027452_3_0_1"/>
<dbReference type="GO" id="GO:0004252">
    <property type="term" value="F:serine-type endopeptidase activity"/>
    <property type="evidence" value="ECO:0007669"/>
    <property type="project" value="InterPro"/>
</dbReference>
<dbReference type="InterPro" id="IPR023415">
    <property type="entry name" value="LDLR_class-A_CS"/>
</dbReference>
<dbReference type="eggNOG" id="KOG3627">
    <property type="taxonomic scope" value="Eukaryota"/>
</dbReference>
<feature type="domain" description="Sushi" evidence="10">
    <location>
        <begin position="341"/>
        <end position="417"/>
    </location>
</feature>
<evidence type="ECO:0000256" key="5">
    <source>
        <dbReference type="ARBA" id="ARBA00022989"/>
    </source>
</evidence>
<proteinExistence type="predicted"/>
<evidence type="ECO:0000256" key="1">
    <source>
        <dbReference type="ARBA" id="ARBA00004167"/>
    </source>
</evidence>
<dbReference type="Pfam" id="PF00057">
    <property type="entry name" value="Ldl_recept_a"/>
    <property type="match status" value="3"/>
</dbReference>
<dbReference type="InterPro" id="IPR001254">
    <property type="entry name" value="Trypsin_dom"/>
</dbReference>
<dbReference type="InterPro" id="IPR050685">
    <property type="entry name" value="LDLR"/>
</dbReference>
<gene>
    <name evidence="11" type="primary">Dvir\GJ11092</name>
    <name evidence="11" type="ORF">Dvir_GJ11092</name>
</gene>
<name>B4M5C3_DROVI</name>
<dbReference type="Gene3D" id="4.10.400.10">
    <property type="entry name" value="Low-density Lipoprotein Receptor"/>
    <property type="match status" value="4"/>
</dbReference>
<dbReference type="InterPro" id="IPR002172">
    <property type="entry name" value="LDrepeatLR_classA_rpt"/>
</dbReference>
<dbReference type="InterPro" id="IPR009003">
    <property type="entry name" value="Peptidase_S1_PA"/>
</dbReference>
<evidence type="ECO:0000313" key="12">
    <source>
        <dbReference type="Proteomes" id="UP000008792"/>
    </source>
</evidence>
<comment type="caution">
    <text evidence="9">Lacks conserved residue(s) required for the propagation of feature annotation.</text>
</comment>
<dbReference type="InParanoid" id="B4M5C3"/>
<dbReference type="InterPro" id="IPR000436">
    <property type="entry name" value="Sushi_SCR_CCP_dom"/>
</dbReference>
<keyword evidence="7 8" id="KW-1015">Disulfide bond</keyword>
<dbReference type="Pfam" id="PF00089">
    <property type="entry name" value="Trypsin"/>
    <property type="match status" value="1"/>
</dbReference>
<organism evidence="11 12">
    <name type="scientific">Drosophila virilis</name>
    <name type="common">Fruit fly</name>
    <dbReference type="NCBI Taxonomy" id="7244"/>
    <lineage>
        <taxon>Eukaryota</taxon>
        <taxon>Metazoa</taxon>
        <taxon>Ecdysozoa</taxon>
        <taxon>Arthropoda</taxon>
        <taxon>Hexapoda</taxon>
        <taxon>Insecta</taxon>
        <taxon>Pterygota</taxon>
        <taxon>Neoptera</taxon>
        <taxon>Endopterygota</taxon>
        <taxon>Diptera</taxon>
        <taxon>Brachycera</taxon>
        <taxon>Muscomorpha</taxon>
        <taxon>Ephydroidea</taxon>
        <taxon>Drosophilidae</taxon>
        <taxon>Drosophila</taxon>
    </lineage>
</organism>
<comment type="subcellular location">
    <subcellularLocation>
        <location evidence="2">Endomembrane system</location>
    </subcellularLocation>
    <subcellularLocation>
        <location evidence="1">Membrane</location>
        <topology evidence="1">Single-pass membrane protein</topology>
    </subcellularLocation>
</comment>
<dbReference type="PANTHER" id="PTHR24270">
    <property type="entry name" value="LOW-DENSITY LIPOPROTEIN RECEPTOR-RELATED"/>
    <property type="match status" value="1"/>
</dbReference>
<dbReference type="Proteomes" id="UP000008792">
    <property type="component" value="Unassembled WGS sequence"/>
</dbReference>
<feature type="disulfide bond" evidence="8">
    <location>
        <begin position="162"/>
        <end position="174"/>
    </location>
</feature>
<keyword evidence="12" id="KW-1185">Reference proteome</keyword>
<evidence type="ECO:0000256" key="2">
    <source>
        <dbReference type="ARBA" id="ARBA00004308"/>
    </source>
</evidence>
<dbReference type="GO" id="GO:0005886">
    <property type="term" value="C:plasma membrane"/>
    <property type="evidence" value="ECO:0007669"/>
    <property type="project" value="TreeGrafter"/>
</dbReference>
<dbReference type="InterPro" id="IPR036055">
    <property type="entry name" value="LDL_receptor-like_sf"/>
</dbReference>
<keyword evidence="3" id="KW-0812">Transmembrane</keyword>
<feature type="disulfide bond" evidence="8">
    <location>
        <begin position="210"/>
        <end position="228"/>
    </location>
</feature>